<keyword evidence="3" id="KW-0969">Cilium</keyword>
<keyword evidence="4" id="KW-1185">Reference proteome</keyword>
<evidence type="ECO:0000313" key="3">
    <source>
        <dbReference type="EMBL" id="SFM47086.1"/>
    </source>
</evidence>
<feature type="domain" description="Flagellin N-terminal" evidence="2">
    <location>
        <begin position="7"/>
        <end position="127"/>
    </location>
</feature>
<dbReference type="RefSeq" id="WP_093393074.1">
    <property type="nucleotide sequence ID" value="NZ_FOUU01000001.1"/>
</dbReference>
<dbReference type="EMBL" id="FOUU01000001">
    <property type="protein sequence ID" value="SFM47086.1"/>
    <property type="molecule type" value="Genomic_DNA"/>
</dbReference>
<dbReference type="SUPFAM" id="SSF64518">
    <property type="entry name" value="Phase 1 flagellin"/>
    <property type="match status" value="1"/>
</dbReference>
<sequence>MKVSFSTKYNSLLEGIFRKEQDISKLRESISKGKELLRPSDDPVSWYRVMNLKNLSGETEQWLENLDFATHWGEYTESRLNHLNDLLTRAREIAIKAIKVNSEETISGYVSELDEIVDEALSIARSTYLDRYVFLPWSDIDPTAAIFDPSTGDLMLPFAPDDFSESLEVRIGPQEKLRVNVDAKKVFFSEDGSTIFNHLIGLRNAIQSNDTDQISQYMGQIEEDQDRVLAGLAEAGTIMVRLDARSNALEELQIDLEDDTAELEQTDVTRMATDYQLKVLALQALYQTTSGVSSLSLVSYL</sequence>
<protein>
    <submittedName>
        <fullName evidence="3">Flagellar hook-associated protein 3 FlgL</fullName>
    </submittedName>
</protein>
<accession>A0A1I4R544</accession>
<proteinExistence type="predicted"/>
<keyword evidence="3" id="KW-0966">Cell projection</keyword>
<dbReference type="InterPro" id="IPR001029">
    <property type="entry name" value="Flagellin_N"/>
</dbReference>
<dbReference type="PANTHER" id="PTHR42792">
    <property type="entry name" value="FLAGELLIN"/>
    <property type="match status" value="1"/>
</dbReference>
<dbReference type="GO" id="GO:0009288">
    <property type="term" value="C:bacterial-type flagellum"/>
    <property type="evidence" value="ECO:0007669"/>
    <property type="project" value="InterPro"/>
</dbReference>
<dbReference type="Gene3D" id="1.20.1330.10">
    <property type="entry name" value="f41 fragment of flagellin, N-terminal domain"/>
    <property type="match status" value="1"/>
</dbReference>
<dbReference type="Pfam" id="PF00669">
    <property type="entry name" value="Flagellin_N"/>
    <property type="match status" value="1"/>
</dbReference>
<evidence type="ECO:0000259" key="2">
    <source>
        <dbReference type="Pfam" id="PF00669"/>
    </source>
</evidence>
<name>A0A1I4R544_9BACT</name>
<dbReference type="InterPro" id="IPR001492">
    <property type="entry name" value="Flagellin"/>
</dbReference>
<feature type="coiled-coil region" evidence="1">
    <location>
        <begin position="242"/>
        <end position="269"/>
    </location>
</feature>
<organism evidence="3 4">
    <name type="scientific">Thermodesulforhabdus norvegica</name>
    <dbReference type="NCBI Taxonomy" id="39841"/>
    <lineage>
        <taxon>Bacteria</taxon>
        <taxon>Pseudomonadati</taxon>
        <taxon>Thermodesulfobacteriota</taxon>
        <taxon>Syntrophobacteria</taxon>
        <taxon>Syntrophobacterales</taxon>
        <taxon>Thermodesulforhabdaceae</taxon>
        <taxon>Thermodesulforhabdus</taxon>
    </lineage>
</organism>
<gene>
    <name evidence="3" type="ORF">SAMN05660836_00390</name>
</gene>
<evidence type="ECO:0000256" key="1">
    <source>
        <dbReference type="SAM" id="Coils"/>
    </source>
</evidence>
<dbReference type="AlphaFoldDB" id="A0A1I4R544"/>
<dbReference type="OrthoDB" id="9758307at2"/>
<dbReference type="Proteomes" id="UP000199611">
    <property type="component" value="Unassembled WGS sequence"/>
</dbReference>
<keyword evidence="1" id="KW-0175">Coiled coil</keyword>
<evidence type="ECO:0000313" key="4">
    <source>
        <dbReference type="Proteomes" id="UP000199611"/>
    </source>
</evidence>
<dbReference type="PANTHER" id="PTHR42792:SF1">
    <property type="entry name" value="FLAGELLAR HOOK-ASSOCIATED PROTEIN 3"/>
    <property type="match status" value="1"/>
</dbReference>
<keyword evidence="3" id="KW-0282">Flagellum</keyword>
<dbReference type="STRING" id="39841.SAMN05660836_00390"/>
<reference evidence="3 4" key="1">
    <citation type="submission" date="2016-10" db="EMBL/GenBank/DDBJ databases">
        <authorList>
            <person name="de Groot N.N."/>
        </authorList>
    </citation>
    <scope>NUCLEOTIDE SEQUENCE [LARGE SCALE GENOMIC DNA]</scope>
    <source>
        <strain evidence="3 4">DSM 9990</strain>
    </source>
</reference>
<dbReference type="GO" id="GO:0005198">
    <property type="term" value="F:structural molecule activity"/>
    <property type="evidence" value="ECO:0007669"/>
    <property type="project" value="InterPro"/>
</dbReference>